<evidence type="ECO:0000313" key="3">
    <source>
        <dbReference type="EMBL" id="MFD0766939.1"/>
    </source>
</evidence>
<dbReference type="Gene3D" id="3.30.450.20">
    <property type="entry name" value="PAS domain"/>
    <property type="match status" value="1"/>
</dbReference>
<dbReference type="EMBL" id="JBHTIA010000013">
    <property type="protein sequence ID" value="MFD0766939.1"/>
    <property type="molecule type" value="Genomic_DNA"/>
</dbReference>
<evidence type="ECO:0000256" key="1">
    <source>
        <dbReference type="SAM" id="Phobius"/>
    </source>
</evidence>
<comment type="caution">
    <text evidence="3">The sequence shown here is derived from an EMBL/GenBank/DDBJ whole genome shotgun (WGS) entry which is preliminary data.</text>
</comment>
<dbReference type="NCBIfam" id="TIGR00229">
    <property type="entry name" value="sensory_box"/>
    <property type="match status" value="1"/>
</dbReference>
<name>A0ABW2ZL64_9SPHI</name>
<feature type="domain" description="PAS" evidence="2">
    <location>
        <begin position="72"/>
        <end position="146"/>
    </location>
</feature>
<dbReference type="SUPFAM" id="SSF55785">
    <property type="entry name" value="PYP-like sensor domain (PAS domain)"/>
    <property type="match status" value="1"/>
</dbReference>
<dbReference type="InterPro" id="IPR013767">
    <property type="entry name" value="PAS_fold"/>
</dbReference>
<dbReference type="InterPro" id="IPR000014">
    <property type="entry name" value="PAS"/>
</dbReference>
<sequence length="183" mass="20673">MKAGALKIAAIYVIAGVLWITLSDKLLLAMQNHFDLEFVLFLSSIKGIGYVLLTGVFLYQLIKLHTRRISESELRYRSYFDDNPSPMWIIDLRTLAFTAVNEAAIVFYGYSREEFLNMNLLNLSAPQDLASVHAAVRHLQPGMNDSGTWQQIKKDGNLISVTITAHLIRKQKNGNIMAMVKEV</sequence>
<proteinExistence type="predicted"/>
<gene>
    <name evidence="3" type="ORF">ACFQZI_18925</name>
</gene>
<keyword evidence="1" id="KW-0812">Transmembrane</keyword>
<dbReference type="Pfam" id="PF00989">
    <property type="entry name" value="PAS"/>
    <property type="match status" value="1"/>
</dbReference>
<reference evidence="4" key="1">
    <citation type="journal article" date="2019" name="Int. J. Syst. Evol. Microbiol.">
        <title>The Global Catalogue of Microorganisms (GCM) 10K type strain sequencing project: providing services to taxonomists for standard genome sequencing and annotation.</title>
        <authorList>
            <consortium name="The Broad Institute Genomics Platform"/>
            <consortium name="The Broad Institute Genome Sequencing Center for Infectious Disease"/>
            <person name="Wu L."/>
            <person name="Ma J."/>
        </authorList>
    </citation>
    <scope>NUCLEOTIDE SEQUENCE [LARGE SCALE GENOMIC DNA]</scope>
    <source>
        <strain evidence="4">CCUG 60742</strain>
    </source>
</reference>
<feature type="transmembrane region" description="Helical" evidence="1">
    <location>
        <begin position="39"/>
        <end position="62"/>
    </location>
</feature>
<organism evidence="3 4">
    <name type="scientific">Mucilaginibacter lutimaris</name>
    <dbReference type="NCBI Taxonomy" id="931629"/>
    <lineage>
        <taxon>Bacteria</taxon>
        <taxon>Pseudomonadati</taxon>
        <taxon>Bacteroidota</taxon>
        <taxon>Sphingobacteriia</taxon>
        <taxon>Sphingobacteriales</taxon>
        <taxon>Sphingobacteriaceae</taxon>
        <taxon>Mucilaginibacter</taxon>
    </lineage>
</organism>
<keyword evidence="1" id="KW-1133">Transmembrane helix</keyword>
<keyword evidence="1" id="KW-0472">Membrane</keyword>
<evidence type="ECO:0000259" key="2">
    <source>
        <dbReference type="PROSITE" id="PS50112"/>
    </source>
</evidence>
<keyword evidence="4" id="KW-1185">Reference proteome</keyword>
<protein>
    <submittedName>
        <fullName evidence="3">PAS domain S-box protein</fullName>
    </submittedName>
</protein>
<dbReference type="RefSeq" id="WP_377145304.1">
    <property type="nucleotide sequence ID" value="NZ_JBHTIA010000013.1"/>
</dbReference>
<dbReference type="InterPro" id="IPR035965">
    <property type="entry name" value="PAS-like_dom_sf"/>
</dbReference>
<dbReference type="CDD" id="cd00130">
    <property type="entry name" value="PAS"/>
    <property type="match status" value="1"/>
</dbReference>
<accession>A0ABW2ZL64</accession>
<dbReference type="SMART" id="SM00091">
    <property type="entry name" value="PAS"/>
    <property type="match status" value="1"/>
</dbReference>
<dbReference type="Proteomes" id="UP001597073">
    <property type="component" value="Unassembled WGS sequence"/>
</dbReference>
<dbReference type="PROSITE" id="PS50112">
    <property type="entry name" value="PAS"/>
    <property type="match status" value="1"/>
</dbReference>
<evidence type="ECO:0000313" key="4">
    <source>
        <dbReference type="Proteomes" id="UP001597073"/>
    </source>
</evidence>